<dbReference type="EMBL" id="CADCUB010000144">
    <property type="protein sequence ID" value="CAA9350834.1"/>
    <property type="molecule type" value="Genomic_DNA"/>
</dbReference>
<keyword evidence="2" id="KW-0560">Oxidoreductase</keyword>
<proteinExistence type="predicted"/>
<feature type="non-terminal residue" evidence="2">
    <location>
        <position position="1"/>
    </location>
</feature>
<evidence type="ECO:0000313" key="2">
    <source>
        <dbReference type="EMBL" id="CAA9350834.1"/>
    </source>
</evidence>
<feature type="compositionally biased region" description="Basic and acidic residues" evidence="1">
    <location>
        <begin position="118"/>
        <end position="128"/>
    </location>
</feature>
<protein>
    <submittedName>
        <fullName evidence="2">NADH-ubiquinone oxidoreductase chain J</fullName>
        <ecNumber evidence="2">1.6.5.3</ecNumber>
    </submittedName>
</protein>
<name>A0A6J4M7X1_9ACTN</name>
<feature type="compositionally biased region" description="Basic residues" evidence="1">
    <location>
        <begin position="144"/>
        <end position="159"/>
    </location>
</feature>
<feature type="compositionally biased region" description="Low complexity" evidence="1">
    <location>
        <begin position="188"/>
        <end position="207"/>
    </location>
</feature>
<evidence type="ECO:0000256" key="1">
    <source>
        <dbReference type="SAM" id="MobiDB-lite"/>
    </source>
</evidence>
<dbReference type="GO" id="GO:0016491">
    <property type="term" value="F:oxidoreductase activity"/>
    <property type="evidence" value="ECO:0007669"/>
    <property type="project" value="UniProtKB-KW"/>
</dbReference>
<dbReference type="AlphaFoldDB" id="A0A6J4M7X1"/>
<feature type="non-terminal residue" evidence="2">
    <location>
        <position position="263"/>
    </location>
</feature>
<reference evidence="2" key="1">
    <citation type="submission" date="2020-02" db="EMBL/GenBank/DDBJ databases">
        <authorList>
            <person name="Meier V. D."/>
        </authorList>
    </citation>
    <scope>NUCLEOTIDE SEQUENCE</scope>
    <source>
        <strain evidence="2">AVDCRST_MAG07</strain>
    </source>
</reference>
<organism evidence="2">
    <name type="scientific">uncultured Frankineae bacterium</name>
    <dbReference type="NCBI Taxonomy" id="437475"/>
    <lineage>
        <taxon>Bacteria</taxon>
        <taxon>Bacillati</taxon>
        <taxon>Actinomycetota</taxon>
        <taxon>Actinomycetes</taxon>
        <taxon>Frankiales</taxon>
        <taxon>environmental samples</taxon>
    </lineage>
</organism>
<sequence>ARARRRPRGHLDRRSGHLLGPGPARARRCADDGAVAQRGARRAVPGRRDALARRALRRAGRPVPGRRAGDRLHRRHPHAVPVRPHAGRRRLQRLAHRDPARSARRRPGGRPRLRRPAHGSDRRRGGAERRHRGGGRARGGERRGQRRRHRPAAVHRLPVRLRDHERAAHHGGARGDGAGPQGAHRAPDQPARAGAAALHQRPPVAAARSRRVRRDQLDGHAGAPARRDGGAGQRQPGARAPVRRARGRPRQPPAARPAGGRPV</sequence>
<keyword evidence="2" id="KW-0830">Ubiquinone</keyword>
<gene>
    <name evidence="2" type="ORF">AVDCRST_MAG07-3167</name>
</gene>
<feature type="compositionally biased region" description="Basic residues" evidence="1">
    <location>
        <begin position="102"/>
        <end position="117"/>
    </location>
</feature>
<feature type="compositionally biased region" description="Basic residues" evidence="1">
    <location>
        <begin position="85"/>
        <end position="94"/>
    </location>
</feature>
<feature type="region of interest" description="Disordered" evidence="1">
    <location>
        <begin position="1"/>
        <end position="263"/>
    </location>
</feature>
<dbReference type="EC" id="1.6.5.3" evidence="2"/>
<accession>A0A6J4M7X1</accession>